<evidence type="ECO:0000256" key="2">
    <source>
        <dbReference type="SAM" id="MobiDB-lite"/>
    </source>
</evidence>
<protein>
    <submittedName>
        <fullName evidence="5">WD40 domain containing protein</fullName>
    </submittedName>
</protein>
<dbReference type="InParanoid" id="A0A286USQ6"/>
<comment type="caution">
    <text evidence="5">The sequence shown here is derived from an EMBL/GenBank/DDBJ whole genome shotgun (WGS) entry which is preliminary data.</text>
</comment>
<proteinExistence type="predicted"/>
<feature type="compositionally biased region" description="Polar residues" evidence="2">
    <location>
        <begin position="7"/>
        <end position="20"/>
    </location>
</feature>
<dbReference type="OrthoDB" id="4062651at2759"/>
<dbReference type="Gene3D" id="3.40.50.300">
    <property type="entry name" value="P-loop containing nucleotide triphosphate hydrolases"/>
    <property type="match status" value="1"/>
</dbReference>
<dbReference type="Gene3D" id="1.10.510.10">
    <property type="entry name" value="Transferase(Phosphotransferase) domain 1"/>
    <property type="match status" value="1"/>
</dbReference>
<dbReference type="SUPFAM" id="SSF52540">
    <property type="entry name" value="P-loop containing nucleoside triphosphate hydrolases"/>
    <property type="match status" value="1"/>
</dbReference>
<name>A0A286USQ6_9AGAM</name>
<accession>A0A286USQ6</accession>
<dbReference type="Proteomes" id="UP000217199">
    <property type="component" value="Unassembled WGS sequence"/>
</dbReference>
<gene>
    <name evidence="5" type="ORF">PNOK_0245200</name>
</gene>
<dbReference type="GO" id="GO:0005524">
    <property type="term" value="F:ATP binding"/>
    <property type="evidence" value="ECO:0007669"/>
    <property type="project" value="InterPro"/>
</dbReference>
<dbReference type="PROSITE" id="PS50011">
    <property type="entry name" value="PROTEIN_KINASE_DOM"/>
    <property type="match status" value="1"/>
</dbReference>
<dbReference type="InterPro" id="IPR008271">
    <property type="entry name" value="Ser/Thr_kinase_AS"/>
</dbReference>
<dbReference type="Pfam" id="PF00069">
    <property type="entry name" value="Pkinase"/>
    <property type="match status" value="1"/>
</dbReference>
<feature type="domain" description="NACHT" evidence="4">
    <location>
        <begin position="140"/>
        <end position="282"/>
    </location>
</feature>
<dbReference type="InterPro" id="IPR027417">
    <property type="entry name" value="P-loop_NTPase"/>
</dbReference>
<feature type="region of interest" description="Disordered" evidence="2">
    <location>
        <begin position="1"/>
        <end position="25"/>
    </location>
</feature>
<dbReference type="PROSITE" id="PS50837">
    <property type="entry name" value="NACHT"/>
    <property type="match status" value="1"/>
</dbReference>
<evidence type="ECO:0000313" key="6">
    <source>
        <dbReference type="Proteomes" id="UP000217199"/>
    </source>
</evidence>
<dbReference type="PROSITE" id="PS00108">
    <property type="entry name" value="PROTEIN_KINASE_ST"/>
    <property type="match status" value="1"/>
</dbReference>
<evidence type="ECO:0000259" key="4">
    <source>
        <dbReference type="PROSITE" id="PS50837"/>
    </source>
</evidence>
<dbReference type="InterPro" id="IPR011009">
    <property type="entry name" value="Kinase-like_dom_sf"/>
</dbReference>
<dbReference type="PANTHER" id="PTHR44329">
    <property type="entry name" value="SERINE/THREONINE-PROTEIN KINASE TNNI3K-RELATED"/>
    <property type="match status" value="1"/>
</dbReference>
<dbReference type="SMART" id="SM00220">
    <property type="entry name" value="S_TKc"/>
    <property type="match status" value="1"/>
</dbReference>
<evidence type="ECO:0000259" key="3">
    <source>
        <dbReference type="PROSITE" id="PS50011"/>
    </source>
</evidence>
<dbReference type="Pfam" id="PF24883">
    <property type="entry name" value="NPHP3_N"/>
    <property type="match status" value="1"/>
</dbReference>
<dbReference type="GO" id="GO:0004674">
    <property type="term" value="F:protein serine/threonine kinase activity"/>
    <property type="evidence" value="ECO:0007669"/>
    <property type="project" value="TreeGrafter"/>
</dbReference>
<dbReference type="InterPro" id="IPR000719">
    <property type="entry name" value="Prot_kinase_dom"/>
</dbReference>
<dbReference type="InterPro" id="IPR051681">
    <property type="entry name" value="Ser/Thr_Kinases-Pseudokinases"/>
</dbReference>
<dbReference type="InterPro" id="IPR007111">
    <property type="entry name" value="NACHT_NTPase"/>
</dbReference>
<dbReference type="InterPro" id="IPR056884">
    <property type="entry name" value="NPHP3-like_N"/>
</dbReference>
<keyword evidence="1" id="KW-0677">Repeat</keyword>
<dbReference type="SUPFAM" id="SSF56112">
    <property type="entry name" value="Protein kinase-like (PK-like)"/>
    <property type="match status" value="1"/>
</dbReference>
<evidence type="ECO:0000256" key="1">
    <source>
        <dbReference type="ARBA" id="ARBA00022737"/>
    </source>
</evidence>
<keyword evidence="6" id="KW-1185">Reference proteome</keyword>
<dbReference type="EMBL" id="NBII01000002">
    <property type="protein sequence ID" value="PAV22495.1"/>
    <property type="molecule type" value="Genomic_DNA"/>
</dbReference>
<dbReference type="AlphaFoldDB" id="A0A286USQ6"/>
<dbReference type="STRING" id="2282107.A0A286USQ6"/>
<sequence length="869" mass="98751">MPPKRTPNLSEKNTHSNTHPDPNIDAGLVWDHFRDDVANTSPKLFSNAKNNPVPNHFLSNLAYHTSKPSLSTNTNRVPSFPLEAITYTDIDARHCIMMSRLKESLKPCDLPVDQHGCLKGTRLETLQKIYKWIEDPRDSNVCLLLGAAGTGKSAIVTTLAKGYRACDSLGCHLVFRKGKSKPRTVLRSIAYSLAMHIPKIAEAIYFCQRSNLGSASQEAKFSTLLKDPLNGISGRLKSPILVILDGIDECGTPESREPLMRVLRDGLPDLPHVFRFLITARPEKDISFLTYMPGFHRIILERHSEENKLDISTYIKYSFERIKWENHWMIPDDFSWDESIQTLTDAADGLFIWAAAAVSTVEMEKFAQFRRFKTIVRDVKSLQLDDFYATILEDVLHWDEKIKNLFRRVFFLIFSYNTPISNQDISSLLGVEIRHVSRLLSRFRSLAMYKEGKPIRIYHSSFYDYITSCAGRPWYIDIEAQKVDLSEIKPQMKHPDLIKQRLQGRLSKLQHLDVLGHVKVDPGAVMRAHGGSCDILTGVINREYLDATIAIEQSGRKVKVAVKRLRVNLGDEIISEDGENSKDEDSFFKAFVKELTVWSKLKHQNVLPLLGYYVDGNYPYIVSEWMENGTARRYVQQYNLPVEELLPILLGIANGLKYIHDNKVIHSDLKAENILISASKVPLICDFGISRTLNSSITLRTTTSAFVRGTQRFMAPELLQGDGQHTMATDIWALGMTYYEIISKKIPFFQHKRDGQVIFSVANKKEVPEFPSSLIDLGGLVDCIWNVLLLCWTYDDEDRLETHEVVEALETCIKTVSETGPEIKELARSDAYDFIKFELYNRRSGISRFVDLSGISLVCGELGVQCLIS</sequence>
<organism evidence="5 6">
    <name type="scientific">Pyrrhoderma noxium</name>
    <dbReference type="NCBI Taxonomy" id="2282107"/>
    <lineage>
        <taxon>Eukaryota</taxon>
        <taxon>Fungi</taxon>
        <taxon>Dikarya</taxon>
        <taxon>Basidiomycota</taxon>
        <taxon>Agaricomycotina</taxon>
        <taxon>Agaricomycetes</taxon>
        <taxon>Hymenochaetales</taxon>
        <taxon>Hymenochaetaceae</taxon>
        <taxon>Pyrrhoderma</taxon>
    </lineage>
</organism>
<feature type="domain" description="Protein kinase" evidence="3">
    <location>
        <begin position="509"/>
        <end position="813"/>
    </location>
</feature>
<evidence type="ECO:0000313" key="5">
    <source>
        <dbReference type="EMBL" id="PAV22495.1"/>
    </source>
</evidence>
<reference evidence="5 6" key="1">
    <citation type="journal article" date="2017" name="Mol. Ecol.">
        <title>Comparative and population genomic landscape of Phellinus noxius: A hypervariable fungus causing root rot in trees.</title>
        <authorList>
            <person name="Chung C.L."/>
            <person name="Lee T.J."/>
            <person name="Akiba M."/>
            <person name="Lee H.H."/>
            <person name="Kuo T.H."/>
            <person name="Liu D."/>
            <person name="Ke H.M."/>
            <person name="Yokoi T."/>
            <person name="Roa M.B."/>
            <person name="Lu M.J."/>
            <person name="Chang Y.Y."/>
            <person name="Ann P.J."/>
            <person name="Tsai J.N."/>
            <person name="Chen C.Y."/>
            <person name="Tzean S.S."/>
            <person name="Ota Y."/>
            <person name="Hattori T."/>
            <person name="Sahashi N."/>
            <person name="Liou R.F."/>
            <person name="Kikuchi T."/>
            <person name="Tsai I.J."/>
        </authorList>
    </citation>
    <scope>NUCLEOTIDE SEQUENCE [LARGE SCALE GENOMIC DNA]</scope>
    <source>
        <strain evidence="5 6">FFPRI411160</strain>
    </source>
</reference>